<keyword evidence="1" id="KW-0472">Membrane</keyword>
<feature type="transmembrane region" description="Helical" evidence="1">
    <location>
        <begin position="196"/>
        <end position="221"/>
    </location>
</feature>
<dbReference type="Pfam" id="PF25853">
    <property type="entry name" value="DUF6311_C"/>
    <property type="match status" value="1"/>
</dbReference>
<evidence type="ECO:0000313" key="4">
    <source>
        <dbReference type="EMBL" id="MBW8268140.1"/>
    </source>
</evidence>
<feature type="transmembrane region" description="Helical" evidence="1">
    <location>
        <begin position="340"/>
        <end position="367"/>
    </location>
</feature>
<gene>
    <name evidence="4" type="ORF">K1J50_01425</name>
</gene>
<dbReference type="EMBL" id="JAHZUY010000002">
    <property type="protein sequence ID" value="MBW8268140.1"/>
    <property type="molecule type" value="Genomic_DNA"/>
</dbReference>
<sequence>MLRAQGRAPDREAGQAAAATRRIAALLAVAGGALAAIATLGPRVLDIRDLGWLLHGTLGPDPVSYLLAWTYFAASPWSWPPGLNPGYGLELSSALFYADALPLLAFAAKALRPLLDIPQYWGPWLALSAALQAGFAWRLLGLAVADPVARALGAVLFAWQPMLLNRMGGHFALAAQWALLWALWLCLRDPPRRQTLHWAACLGTVAMLNAYILAMGAGLWAADWLARLLRARGEGGIGAGRLAVQAAVVPAVAAAALWAAGFFTIAGRLVPVGPGYAETQLDLTAPFDAVEWGRLLPALPGLRHWEHGGSYLGAGTLLLLAVAAGLLGRGRPRAALRRHAVLVAALAAMLAFAVSHRVAVAGHVVVLFELPEPARPLADLLRASERFFWPLAYAAIFAAIALVAGRLPRRSARLLLAAVLALQIADIEAGMARVRALVAAAPPATAERLADPFWEEAARRYLRVRAVPAGNFGPHWEEIARFAARHGLPTDAVYLARVDPDAVAALNARVLGDLAAGRWEGGTLYVLRDAATWTLVAARADPTRDLLAIVDGVSVFAPGWHAP</sequence>
<dbReference type="InterPro" id="IPR046278">
    <property type="entry name" value="DUF6311"/>
</dbReference>
<protein>
    <submittedName>
        <fullName evidence="4">Uncharacterized protein</fullName>
    </submittedName>
</protein>
<accession>A0ABS7EXQ2</accession>
<feature type="transmembrane region" description="Helical" evidence="1">
    <location>
        <begin position="242"/>
        <end position="266"/>
    </location>
</feature>
<dbReference type="InterPro" id="IPR058671">
    <property type="entry name" value="DUF6311_C"/>
</dbReference>
<feature type="transmembrane region" description="Helical" evidence="1">
    <location>
        <begin position="309"/>
        <end position="328"/>
    </location>
</feature>
<feature type="transmembrane region" description="Helical" evidence="1">
    <location>
        <begin position="387"/>
        <end position="405"/>
    </location>
</feature>
<evidence type="ECO:0000259" key="2">
    <source>
        <dbReference type="Pfam" id="PF19830"/>
    </source>
</evidence>
<dbReference type="Proteomes" id="UP001519924">
    <property type="component" value="Unassembled WGS sequence"/>
</dbReference>
<proteinExistence type="predicted"/>
<keyword evidence="1" id="KW-0812">Transmembrane</keyword>
<dbReference type="RefSeq" id="WP_220115644.1">
    <property type="nucleotide sequence ID" value="NZ_JAHZUY010000002.1"/>
</dbReference>
<organism evidence="4 5">
    <name type="scientific">Caldovatus aquaticus</name>
    <dbReference type="NCBI Taxonomy" id="2865671"/>
    <lineage>
        <taxon>Bacteria</taxon>
        <taxon>Pseudomonadati</taxon>
        <taxon>Pseudomonadota</taxon>
        <taxon>Alphaproteobacteria</taxon>
        <taxon>Acetobacterales</taxon>
        <taxon>Roseomonadaceae</taxon>
        <taxon>Caldovatus</taxon>
    </lineage>
</organism>
<reference evidence="4 5" key="1">
    <citation type="submission" date="2021-08" db="EMBL/GenBank/DDBJ databases">
        <title>Caldovatus sediminis gen. nov., sp. nov., a moderately thermophilic bacterium isolated from a hot spring.</title>
        <authorList>
            <person name="Hu C.-J."/>
            <person name="Li W.-J."/>
            <person name="Xian W.-D."/>
        </authorList>
    </citation>
    <scope>NUCLEOTIDE SEQUENCE [LARGE SCALE GENOMIC DNA]</scope>
    <source>
        <strain evidence="4 5">SYSU G05006</strain>
    </source>
</reference>
<keyword evidence="1" id="KW-1133">Transmembrane helix</keyword>
<name>A0ABS7EXQ2_9PROT</name>
<evidence type="ECO:0000313" key="5">
    <source>
        <dbReference type="Proteomes" id="UP001519924"/>
    </source>
</evidence>
<feature type="transmembrane region" description="Helical" evidence="1">
    <location>
        <begin position="171"/>
        <end position="190"/>
    </location>
</feature>
<evidence type="ECO:0000259" key="3">
    <source>
        <dbReference type="Pfam" id="PF25853"/>
    </source>
</evidence>
<comment type="caution">
    <text evidence="4">The sequence shown here is derived from an EMBL/GenBank/DDBJ whole genome shotgun (WGS) entry which is preliminary data.</text>
</comment>
<feature type="transmembrane region" description="Helical" evidence="1">
    <location>
        <begin position="23"/>
        <end position="45"/>
    </location>
</feature>
<dbReference type="Pfam" id="PF19830">
    <property type="entry name" value="DUF6311"/>
    <property type="match status" value="1"/>
</dbReference>
<keyword evidence="5" id="KW-1185">Reference proteome</keyword>
<feature type="domain" description="DUF6311" evidence="3">
    <location>
        <begin position="453"/>
        <end position="558"/>
    </location>
</feature>
<evidence type="ECO:0000256" key="1">
    <source>
        <dbReference type="SAM" id="Phobius"/>
    </source>
</evidence>
<feature type="domain" description="DUF6311" evidence="2">
    <location>
        <begin position="31"/>
        <end position="427"/>
    </location>
</feature>